<dbReference type="Proteomes" id="UP001362999">
    <property type="component" value="Unassembled WGS sequence"/>
</dbReference>
<feature type="compositionally biased region" description="Low complexity" evidence="1">
    <location>
        <begin position="61"/>
        <end position="76"/>
    </location>
</feature>
<dbReference type="PANTHER" id="PTHR21052:SF0">
    <property type="entry name" value="ALPHA-KETOGLUTARATE-DEPENDENT DIOXYGENASE ALKB HOMOLOG 7, MITOCHONDRIAL"/>
    <property type="match status" value="1"/>
</dbReference>
<proteinExistence type="predicted"/>
<dbReference type="InterPro" id="IPR032870">
    <property type="entry name" value="ALKBH7-like"/>
</dbReference>
<dbReference type="PROSITE" id="PS51471">
    <property type="entry name" value="FE2OG_OXY"/>
    <property type="match status" value="1"/>
</dbReference>
<keyword evidence="4" id="KW-1185">Reference proteome</keyword>
<dbReference type="GO" id="GO:0016706">
    <property type="term" value="F:2-oxoglutarate-dependent dioxygenase activity"/>
    <property type="evidence" value="ECO:0007669"/>
    <property type="project" value="TreeGrafter"/>
</dbReference>
<sequence>MAQSSQQDLASSSHEEGPLKDLYLRTESTASPSNALKIVTEVESYCESPGDSPNSLFDDTSPSSPCFESSSGGPSPALTEAPPIPGLFYDPSVLVSSELANDVVRYCFENYFNRRGVNQIMLFGVGSGSPTSPSESSSGLPPVLATLLSTVSSLLKPSLPAETYDLLFPHNPATARQAILNLYQPGEGIVPHVDLLKRFGDGIVGVSFGSSCVMDFAPVETAADAGTVHLFLPERSIIVLSGDARYAWTHGIDKRTSDLVADGDESRVVRRGLRLSITFRWLLPGADVVGQEGIFPGT</sequence>
<dbReference type="EMBL" id="JAWWNJ010000026">
    <property type="protein sequence ID" value="KAK7029818.1"/>
    <property type="molecule type" value="Genomic_DNA"/>
</dbReference>
<evidence type="ECO:0000313" key="3">
    <source>
        <dbReference type="EMBL" id="KAK7029818.1"/>
    </source>
</evidence>
<feature type="domain" description="Fe2OG dioxygenase" evidence="2">
    <location>
        <begin position="174"/>
        <end position="283"/>
    </location>
</feature>
<feature type="region of interest" description="Disordered" evidence="1">
    <location>
        <begin position="43"/>
        <end position="79"/>
    </location>
</feature>
<dbReference type="AlphaFoldDB" id="A0AAW0BTU3"/>
<comment type="caution">
    <text evidence="3">The sequence shown here is derived from an EMBL/GenBank/DDBJ whole genome shotgun (WGS) entry which is preliminary data.</text>
</comment>
<organism evidence="3 4">
    <name type="scientific">Favolaschia claudopus</name>
    <dbReference type="NCBI Taxonomy" id="2862362"/>
    <lineage>
        <taxon>Eukaryota</taxon>
        <taxon>Fungi</taxon>
        <taxon>Dikarya</taxon>
        <taxon>Basidiomycota</taxon>
        <taxon>Agaricomycotina</taxon>
        <taxon>Agaricomycetes</taxon>
        <taxon>Agaricomycetidae</taxon>
        <taxon>Agaricales</taxon>
        <taxon>Marasmiineae</taxon>
        <taxon>Mycenaceae</taxon>
        <taxon>Favolaschia</taxon>
    </lineage>
</organism>
<name>A0AAW0BTU3_9AGAR</name>
<evidence type="ECO:0000313" key="4">
    <source>
        <dbReference type="Proteomes" id="UP001362999"/>
    </source>
</evidence>
<dbReference type="GO" id="GO:0006631">
    <property type="term" value="P:fatty acid metabolic process"/>
    <property type="evidence" value="ECO:0007669"/>
    <property type="project" value="TreeGrafter"/>
</dbReference>
<dbReference type="InterPro" id="IPR005123">
    <property type="entry name" value="Oxoglu/Fe-dep_dioxygenase_dom"/>
</dbReference>
<feature type="compositionally biased region" description="Low complexity" evidence="1">
    <location>
        <begin position="1"/>
        <end position="12"/>
    </location>
</feature>
<dbReference type="GO" id="GO:0005759">
    <property type="term" value="C:mitochondrial matrix"/>
    <property type="evidence" value="ECO:0007669"/>
    <property type="project" value="TreeGrafter"/>
</dbReference>
<dbReference type="GO" id="GO:0006974">
    <property type="term" value="P:DNA damage response"/>
    <property type="evidence" value="ECO:0007669"/>
    <property type="project" value="InterPro"/>
</dbReference>
<feature type="compositionally biased region" description="Basic and acidic residues" evidence="1">
    <location>
        <begin position="13"/>
        <end position="24"/>
    </location>
</feature>
<gene>
    <name evidence="3" type="ORF">R3P38DRAFT_2931501</name>
</gene>
<reference evidence="3 4" key="1">
    <citation type="journal article" date="2024" name="J Genomics">
        <title>Draft genome sequencing and assembly of Favolaschia claudopus CIRM-BRFM 2984 isolated from oak limbs.</title>
        <authorList>
            <person name="Navarro D."/>
            <person name="Drula E."/>
            <person name="Chaduli D."/>
            <person name="Cazenave R."/>
            <person name="Ahrendt S."/>
            <person name="Wang J."/>
            <person name="Lipzen A."/>
            <person name="Daum C."/>
            <person name="Barry K."/>
            <person name="Grigoriev I.V."/>
            <person name="Favel A."/>
            <person name="Rosso M.N."/>
            <person name="Martin F."/>
        </authorList>
    </citation>
    <scope>NUCLEOTIDE SEQUENCE [LARGE SCALE GENOMIC DNA]</scope>
    <source>
        <strain evidence="3 4">CIRM-BRFM 2984</strain>
    </source>
</reference>
<dbReference type="SUPFAM" id="SSF51197">
    <property type="entry name" value="Clavaminate synthase-like"/>
    <property type="match status" value="1"/>
</dbReference>
<feature type="region of interest" description="Disordered" evidence="1">
    <location>
        <begin position="1"/>
        <end position="26"/>
    </location>
</feature>
<dbReference type="PANTHER" id="PTHR21052">
    <property type="entry name" value="SPERMATOGENESIS ASSOCIATED 11-RELATED"/>
    <property type="match status" value="1"/>
</dbReference>
<dbReference type="InterPro" id="IPR027450">
    <property type="entry name" value="AlkB-like"/>
</dbReference>
<protein>
    <recommendedName>
        <fullName evidence="2">Fe2OG dioxygenase domain-containing protein</fullName>
    </recommendedName>
</protein>
<dbReference type="InterPro" id="IPR037151">
    <property type="entry name" value="AlkB-like_sf"/>
</dbReference>
<dbReference type="Gene3D" id="2.60.120.590">
    <property type="entry name" value="Alpha-ketoglutarate-dependent dioxygenase AlkB-like"/>
    <property type="match status" value="1"/>
</dbReference>
<feature type="compositionally biased region" description="Polar residues" evidence="1">
    <location>
        <begin position="51"/>
        <end position="60"/>
    </location>
</feature>
<dbReference type="Pfam" id="PF13532">
    <property type="entry name" value="2OG-FeII_Oxy_2"/>
    <property type="match status" value="1"/>
</dbReference>
<evidence type="ECO:0000256" key="1">
    <source>
        <dbReference type="SAM" id="MobiDB-lite"/>
    </source>
</evidence>
<accession>A0AAW0BTU3</accession>
<evidence type="ECO:0000259" key="2">
    <source>
        <dbReference type="PROSITE" id="PS51471"/>
    </source>
</evidence>